<dbReference type="PANTHER" id="PTHR33675">
    <property type="entry name" value="NUCLEAR RECEPTOR FAMILY 2 GROUP C PROTEIN"/>
    <property type="match status" value="1"/>
</dbReference>
<dbReference type="PANTHER" id="PTHR33675:SF4">
    <property type="match status" value="1"/>
</dbReference>
<keyword evidence="3" id="KW-1185">Reference proteome</keyword>
<evidence type="ECO:0000256" key="1">
    <source>
        <dbReference type="SAM" id="MobiDB-lite"/>
    </source>
</evidence>
<accession>A0ABR0VUD0</accession>
<dbReference type="Proteomes" id="UP001318860">
    <property type="component" value="Unassembled WGS sequence"/>
</dbReference>
<evidence type="ECO:0000313" key="3">
    <source>
        <dbReference type="Proteomes" id="UP001318860"/>
    </source>
</evidence>
<dbReference type="EMBL" id="JABTTQ020000799">
    <property type="protein sequence ID" value="KAK6137801.1"/>
    <property type="molecule type" value="Genomic_DNA"/>
</dbReference>
<name>A0ABR0VUD0_REHGL</name>
<reference evidence="2 3" key="1">
    <citation type="journal article" date="2021" name="Comput. Struct. Biotechnol. J.">
        <title>De novo genome assembly of the potent medicinal plant Rehmannia glutinosa using nanopore technology.</title>
        <authorList>
            <person name="Ma L."/>
            <person name="Dong C."/>
            <person name="Song C."/>
            <person name="Wang X."/>
            <person name="Zheng X."/>
            <person name="Niu Y."/>
            <person name="Chen S."/>
            <person name="Feng W."/>
        </authorList>
    </citation>
    <scope>NUCLEOTIDE SEQUENCE [LARGE SCALE GENOMIC DNA]</scope>
    <source>
        <strain evidence="2">DH-2019</strain>
    </source>
</reference>
<gene>
    <name evidence="2" type="ORF">DH2020_028460</name>
</gene>
<evidence type="ECO:0000313" key="2">
    <source>
        <dbReference type="EMBL" id="KAK6137801.1"/>
    </source>
</evidence>
<organism evidence="2 3">
    <name type="scientific">Rehmannia glutinosa</name>
    <name type="common">Chinese foxglove</name>
    <dbReference type="NCBI Taxonomy" id="99300"/>
    <lineage>
        <taxon>Eukaryota</taxon>
        <taxon>Viridiplantae</taxon>
        <taxon>Streptophyta</taxon>
        <taxon>Embryophyta</taxon>
        <taxon>Tracheophyta</taxon>
        <taxon>Spermatophyta</taxon>
        <taxon>Magnoliopsida</taxon>
        <taxon>eudicotyledons</taxon>
        <taxon>Gunneridae</taxon>
        <taxon>Pentapetalae</taxon>
        <taxon>asterids</taxon>
        <taxon>lamiids</taxon>
        <taxon>Lamiales</taxon>
        <taxon>Orobanchaceae</taxon>
        <taxon>Rehmannieae</taxon>
        <taxon>Rehmannia</taxon>
    </lineage>
</organism>
<protein>
    <submittedName>
        <fullName evidence="2">Uncharacterized protein</fullName>
    </submittedName>
</protein>
<proteinExistence type="predicted"/>
<comment type="caution">
    <text evidence="2">The sequence shown here is derived from an EMBL/GenBank/DDBJ whole genome shotgun (WGS) entry which is preliminary data.</text>
</comment>
<feature type="compositionally biased region" description="Polar residues" evidence="1">
    <location>
        <begin position="103"/>
        <end position="124"/>
    </location>
</feature>
<sequence>MAPKRKLEITCVDENEKVLFSMFQNIANNLSHFYSQSVNHQNLAFQAGQNYAYLKFHEWMIEKLQEGRMVTVFEILQYLQGKLNGWTSGVGQPGQGASGSGQNDGTQSEVAASSSAQITPNQDSYPEMQMDFTSDGN</sequence>
<feature type="region of interest" description="Disordered" evidence="1">
    <location>
        <begin position="89"/>
        <end position="137"/>
    </location>
</feature>